<dbReference type="InterPro" id="IPR020904">
    <property type="entry name" value="Sc_DH/Rdtase_CS"/>
</dbReference>
<dbReference type="PROSITE" id="PS00061">
    <property type="entry name" value="ADH_SHORT"/>
    <property type="match status" value="1"/>
</dbReference>
<evidence type="ECO:0000259" key="4">
    <source>
        <dbReference type="SMART" id="SM00822"/>
    </source>
</evidence>
<dbReference type="PRINTS" id="PR00080">
    <property type="entry name" value="SDRFAMILY"/>
</dbReference>
<dbReference type="PANTHER" id="PTHR45024">
    <property type="entry name" value="DEHYDROGENASES, SHORT CHAIN"/>
    <property type="match status" value="1"/>
</dbReference>
<dbReference type="InterPro" id="IPR002347">
    <property type="entry name" value="SDR_fam"/>
</dbReference>
<dbReference type="InterPro" id="IPR051687">
    <property type="entry name" value="Peroxisomal_Beta-Oxidation"/>
</dbReference>
<keyword evidence="2" id="KW-0560">Oxidoreductase</keyword>
<gene>
    <name evidence="5" type="ORF">PVK37_24900</name>
</gene>
<comment type="similarity">
    <text evidence="1 3">Belongs to the short-chain dehydrogenases/reductases (SDR) family.</text>
</comment>
<dbReference type="Gene3D" id="3.40.50.720">
    <property type="entry name" value="NAD(P)-binding Rossmann-like Domain"/>
    <property type="match status" value="1"/>
</dbReference>
<accession>A0ABY7ZL34</accession>
<dbReference type="RefSeq" id="WP_275030234.1">
    <property type="nucleotide sequence ID" value="NZ_CP118615.1"/>
</dbReference>
<evidence type="ECO:0000313" key="5">
    <source>
        <dbReference type="EMBL" id="WDZ83676.1"/>
    </source>
</evidence>
<dbReference type="SMART" id="SM00822">
    <property type="entry name" value="PKS_KR"/>
    <property type="match status" value="1"/>
</dbReference>
<dbReference type="EMBL" id="CP118615">
    <property type="protein sequence ID" value="WDZ83676.1"/>
    <property type="molecule type" value="Genomic_DNA"/>
</dbReference>
<evidence type="ECO:0000256" key="3">
    <source>
        <dbReference type="RuleBase" id="RU000363"/>
    </source>
</evidence>
<keyword evidence="6" id="KW-1185">Reference proteome</keyword>
<dbReference type="InterPro" id="IPR057326">
    <property type="entry name" value="KR_dom"/>
</dbReference>
<sequence length="325" mass="32964">MSAGAGEGAVTARVSLDDRVVIVTGAGNGIGRAHALSLAERGARVVVNDLGGAVDGSGSSGAAERVVAEIRAAGGTAVASTDSVATAEGGANLVRRAVDEYGRLDAVIHNAGILRDRTLAKMSDTDVTAVLDVHLAGAFHVLRPAWPHLVERGYGRIVLTSSSSGLFGNFGQANYGAAKTGLVGLMNVLALEGARHGILVNAIAPTAATRMTENLLGDLTDRFDPRHVAAVATFLASEQCQLNRHILTVGGGRVGRVFLGVTPGWYGGPEPATPDDIHAAVDEICRLDDFVVPDSGADEVTLIQRVLSGGTGPTAGGSSPAGPAA</sequence>
<dbReference type="Proteomes" id="UP001219605">
    <property type="component" value="Chromosome"/>
</dbReference>
<organism evidence="5 6">
    <name type="scientific">Micromonospora cathayae</name>
    <dbReference type="NCBI Taxonomy" id="3028804"/>
    <lineage>
        <taxon>Bacteria</taxon>
        <taxon>Bacillati</taxon>
        <taxon>Actinomycetota</taxon>
        <taxon>Actinomycetes</taxon>
        <taxon>Micromonosporales</taxon>
        <taxon>Micromonosporaceae</taxon>
        <taxon>Micromonospora</taxon>
    </lineage>
</organism>
<dbReference type="Pfam" id="PF00106">
    <property type="entry name" value="adh_short"/>
    <property type="match status" value="1"/>
</dbReference>
<dbReference type="SUPFAM" id="SSF51735">
    <property type="entry name" value="NAD(P)-binding Rossmann-fold domains"/>
    <property type="match status" value="1"/>
</dbReference>
<dbReference type="PANTHER" id="PTHR45024:SF2">
    <property type="entry name" value="SCP2 DOMAIN-CONTAINING PROTEIN"/>
    <property type="match status" value="1"/>
</dbReference>
<dbReference type="PRINTS" id="PR00081">
    <property type="entry name" value="GDHRDH"/>
</dbReference>
<name>A0ABY7ZL34_9ACTN</name>
<evidence type="ECO:0000256" key="2">
    <source>
        <dbReference type="ARBA" id="ARBA00023002"/>
    </source>
</evidence>
<dbReference type="InterPro" id="IPR036291">
    <property type="entry name" value="NAD(P)-bd_dom_sf"/>
</dbReference>
<protein>
    <submittedName>
        <fullName evidence="5">SDR family NAD(P)-dependent oxidoreductase</fullName>
    </submittedName>
</protein>
<evidence type="ECO:0000256" key="1">
    <source>
        <dbReference type="ARBA" id="ARBA00006484"/>
    </source>
</evidence>
<reference evidence="5 6" key="1">
    <citation type="submission" date="2023-02" db="EMBL/GenBank/DDBJ databases">
        <authorList>
            <person name="Mo P."/>
        </authorList>
    </citation>
    <scope>NUCLEOTIDE SEQUENCE [LARGE SCALE GENOMIC DNA]</scope>
    <source>
        <strain evidence="5 6">HUAS 3</strain>
    </source>
</reference>
<feature type="domain" description="Ketoreductase" evidence="4">
    <location>
        <begin position="19"/>
        <end position="214"/>
    </location>
</feature>
<proteinExistence type="inferred from homology"/>
<evidence type="ECO:0000313" key="6">
    <source>
        <dbReference type="Proteomes" id="UP001219605"/>
    </source>
</evidence>